<dbReference type="Proteomes" id="UP001164746">
    <property type="component" value="Chromosome 16"/>
</dbReference>
<keyword evidence="5" id="KW-1185">Reference proteome</keyword>
<gene>
    <name evidence="4" type="ORF">MAR_002647</name>
</gene>
<dbReference type="PANTHER" id="PTHR27001">
    <property type="entry name" value="OS01G0253100 PROTEIN"/>
    <property type="match status" value="1"/>
</dbReference>
<reference evidence="4" key="1">
    <citation type="submission" date="2022-11" db="EMBL/GenBank/DDBJ databases">
        <title>Centuries of genome instability and evolution in soft-shell clam transmissible cancer (bioRxiv).</title>
        <authorList>
            <person name="Hart S.F.M."/>
            <person name="Yonemitsu M.A."/>
            <person name="Giersch R.M."/>
            <person name="Beal B.F."/>
            <person name="Arriagada G."/>
            <person name="Davis B.W."/>
            <person name="Ostrander E.A."/>
            <person name="Goff S.P."/>
            <person name="Metzger M.J."/>
        </authorList>
    </citation>
    <scope>NUCLEOTIDE SEQUENCE</scope>
    <source>
        <strain evidence="4">MELC-2E11</strain>
        <tissue evidence="4">Siphon/mantle</tissue>
    </source>
</reference>
<dbReference type="EMBL" id="CP111027">
    <property type="protein sequence ID" value="WAR29079.1"/>
    <property type="molecule type" value="Genomic_DNA"/>
</dbReference>
<evidence type="ECO:0000313" key="5">
    <source>
        <dbReference type="Proteomes" id="UP001164746"/>
    </source>
</evidence>
<accession>A0ABY7G6T1</accession>
<organism evidence="4 5">
    <name type="scientific">Mya arenaria</name>
    <name type="common">Soft-shell clam</name>
    <dbReference type="NCBI Taxonomy" id="6604"/>
    <lineage>
        <taxon>Eukaryota</taxon>
        <taxon>Metazoa</taxon>
        <taxon>Spiralia</taxon>
        <taxon>Lophotrochozoa</taxon>
        <taxon>Mollusca</taxon>
        <taxon>Bivalvia</taxon>
        <taxon>Autobranchia</taxon>
        <taxon>Heteroconchia</taxon>
        <taxon>Euheterodonta</taxon>
        <taxon>Imparidentia</taxon>
        <taxon>Neoheterodontei</taxon>
        <taxon>Myida</taxon>
        <taxon>Myoidea</taxon>
        <taxon>Myidae</taxon>
        <taxon>Mya</taxon>
    </lineage>
</organism>
<evidence type="ECO:0000256" key="1">
    <source>
        <dbReference type="ARBA" id="ARBA00022741"/>
    </source>
</evidence>
<dbReference type="SUPFAM" id="SSF56112">
    <property type="entry name" value="Protein kinase-like (PK-like)"/>
    <property type="match status" value="1"/>
</dbReference>
<sequence>MDEHLAFNGKAGKLDERVFSKLKLLSRPVKARQDNAQQGNETTLVSKDDVPFYNTRLVLRTVEKSWTGDLSEEEIENNLEQITLHYAIVPQVAYYRNKQTVSFVAPYFGGGTLDEVIQKERDKTAAVETEIPSERKPEKTLERPQTLEWKDKLRILYQICRAIEYLHQPSKCERKPVSHGNICMQNVLLDEQKNARLLFLTPKSVEGGVGEEQFQEDKHKDVHAFKEMTHDFLKQSRKKTDVLARIQRVVTMTDIKKELESDLRGEGINWWTPLQDVGKTKEKCEICCVNKPGKTFEKLTHDQFCGSKIQMCVGCLRNWQFNPVKCHTCDQDKIRSPVGDGWCAIMIAGTDEKQDITKRFEDDIEKLKDRVITKATLMGVRNNVVTVKKSNTTYGEQLEKAFNNVDTPEITTIVLVYSGHHWGGIFQLDTYPLKDSELEMKINGLKHVTKVIVFLDCCYPKKFNLGDKAVLQINAVTSRQKAICGQA</sequence>
<feature type="non-terminal residue" evidence="4">
    <location>
        <position position="487"/>
    </location>
</feature>
<dbReference type="Gene3D" id="1.10.510.10">
    <property type="entry name" value="Transferase(Phosphotransferase) domain 1"/>
    <property type="match status" value="1"/>
</dbReference>
<proteinExistence type="predicted"/>
<name>A0ABY7G6T1_MYAAR</name>
<evidence type="ECO:0000313" key="4">
    <source>
        <dbReference type="EMBL" id="WAR29079.1"/>
    </source>
</evidence>
<dbReference type="Pfam" id="PF07714">
    <property type="entry name" value="PK_Tyr_Ser-Thr"/>
    <property type="match status" value="1"/>
</dbReference>
<keyword evidence="1" id="KW-0547">Nucleotide-binding</keyword>
<dbReference type="InterPro" id="IPR011009">
    <property type="entry name" value="Kinase-like_dom_sf"/>
</dbReference>
<protein>
    <recommendedName>
        <fullName evidence="3">Serine-threonine/tyrosine-protein kinase catalytic domain-containing protein</fullName>
    </recommendedName>
</protein>
<evidence type="ECO:0000259" key="3">
    <source>
        <dbReference type="Pfam" id="PF07714"/>
    </source>
</evidence>
<keyword evidence="2" id="KW-0067">ATP-binding</keyword>
<feature type="domain" description="Serine-threonine/tyrosine-protein kinase catalytic" evidence="3">
    <location>
        <begin position="78"/>
        <end position="196"/>
    </location>
</feature>
<evidence type="ECO:0000256" key="2">
    <source>
        <dbReference type="ARBA" id="ARBA00022840"/>
    </source>
</evidence>
<dbReference type="PANTHER" id="PTHR27001:SF118">
    <property type="entry name" value="OS01G0253100 PROTEIN"/>
    <property type="match status" value="1"/>
</dbReference>
<dbReference type="InterPro" id="IPR001245">
    <property type="entry name" value="Ser-Thr/Tyr_kinase_cat_dom"/>
</dbReference>